<proteinExistence type="predicted"/>
<dbReference type="AlphaFoldDB" id="A0A2H3CJZ9"/>
<evidence type="ECO:0000313" key="3">
    <source>
        <dbReference type="Proteomes" id="UP000217790"/>
    </source>
</evidence>
<keyword evidence="3" id="KW-1185">Reference proteome</keyword>
<organism evidence="2 3">
    <name type="scientific">Armillaria gallica</name>
    <name type="common">Bulbous honey fungus</name>
    <name type="synonym">Armillaria bulbosa</name>
    <dbReference type="NCBI Taxonomy" id="47427"/>
    <lineage>
        <taxon>Eukaryota</taxon>
        <taxon>Fungi</taxon>
        <taxon>Dikarya</taxon>
        <taxon>Basidiomycota</taxon>
        <taxon>Agaricomycotina</taxon>
        <taxon>Agaricomycetes</taxon>
        <taxon>Agaricomycetidae</taxon>
        <taxon>Agaricales</taxon>
        <taxon>Marasmiineae</taxon>
        <taxon>Physalacriaceae</taxon>
        <taxon>Armillaria</taxon>
    </lineage>
</organism>
<dbReference type="Proteomes" id="UP000217790">
    <property type="component" value="Unassembled WGS sequence"/>
</dbReference>
<dbReference type="EMBL" id="KZ293726">
    <property type="protein sequence ID" value="PBK81674.1"/>
    <property type="molecule type" value="Genomic_DNA"/>
</dbReference>
<reference evidence="3" key="1">
    <citation type="journal article" date="2017" name="Nat. Ecol. Evol.">
        <title>Genome expansion and lineage-specific genetic innovations in the forest pathogenic fungi Armillaria.</title>
        <authorList>
            <person name="Sipos G."/>
            <person name="Prasanna A.N."/>
            <person name="Walter M.C."/>
            <person name="O'Connor E."/>
            <person name="Balint B."/>
            <person name="Krizsan K."/>
            <person name="Kiss B."/>
            <person name="Hess J."/>
            <person name="Varga T."/>
            <person name="Slot J."/>
            <person name="Riley R."/>
            <person name="Boka B."/>
            <person name="Rigling D."/>
            <person name="Barry K."/>
            <person name="Lee J."/>
            <person name="Mihaltcheva S."/>
            <person name="LaButti K."/>
            <person name="Lipzen A."/>
            <person name="Waldron R."/>
            <person name="Moloney N.M."/>
            <person name="Sperisen C."/>
            <person name="Kredics L."/>
            <person name="Vagvoelgyi C."/>
            <person name="Patrignani A."/>
            <person name="Fitzpatrick D."/>
            <person name="Nagy I."/>
            <person name="Doyle S."/>
            <person name="Anderson J.B."/>
            <person name="Grigoriev I.V."/>
            <person name="Gueldener U."/>
            <person name="Muensterkoetter M."/>
            <person name="Nagy L.G."/>
        </authorList>
    </citation>
    <scope>NUCLEOTIDE SEQUENCE [LARGE SCALE GENOMIC DNA]</scope>
    <source>
        <strain evidence="3">Ar21-2</strain>
    </source>
</reference>
<protein>
    <submittedName>
        <fullName evidence="2">Uncharacterized protein</fullName>
    </submittedName>
</protein>
<accession>A0A2H3CJZ9</accession>
<feature type="compositionally biased region" description="Polar residues" evidence="1">
    <location>
        <begin position="169"/>
        <end position="180"/>
    </location>
</feature>
<dbReference type="Gene3D" id="3.40.50.1460">
    <property type="match status" value="1"/>
</dbReference>
<feature type="region of interest" description="Disordered" evidence="1">
    <location>
        <begin position="147"/>
        <end position="180"/>
    </location>
</feature>
<name>A0A2H3CJZ9_ARMGA</name>
<evidence type="ECO:0000313" key="2">
    <source>
        <dbReference type="EMBL" id="PBK81674.1"/>
    </source>
</evidence>
<dbReference type="OrthoDB" id="2880408at2759"/>
<evidence type="ECO:0000256" key="1">
    <source>
        <dbReference type="SAM" id="MobiDB-lite"/>
    </source>
</evidence>
<gene>
    <name evidence="2" type="ORF">ARMGADRAFT_1091073</name>
</gene>
<sequence>MTEDSDSPEINEEMRHPILESLQTKPKDLDGSRFWAVLIGVDGDSHHPLHCCVSDAELMEKYLVEVGVPSNRIQRLLGHTGGETLVLLAPISSRHLSSSMTPTTYPPLISVHITHLAALKTMDSVQFTLLSPHKVTLDDAAMQQRPPMPQIRPYLHSDPPPQLPHQHRGQSPSSTISVTR</sequence>
<dbReference type="InParanoid" id="A0A2H3CJZ9"/>